<comment type="caution">
    <text evidence="7">The sequence shown here is derived from an EMBL/GenBank/DDBJ whole genome shotgun (WGS) entry which is preliminary data.</text>
</comment>
<dbReference type="RefSeq" id="XP_031022237.1">
    <property type="nucleotide sequence ID" value="XM_031171792.1"/>
</dbReference>
<dbReference type="Proteomes" id="UP000319731">
    <property type="component" value="Unassembled WGS sequence"/>
</dbReference>
<evidence type="ECO:0000313" key="7">
    <source>
        <dbReference type="EMBL" id="TPX30611.1"/>
    </source>
</evidence>
<dbReference type="InterPro" id="IPR001680">
    <property type="entry name" value="WD40_rpt"/>
</dbReference>
<dbReference type="SUPFAM" id="SSF50978">
    <property type="entry name" value="WD40 repeat-like"/>
    <property type="match status" value="1"/>
</dbReference>
<keyword evidence="6" id="KW-0472">Membrane</keyword>
<accession>A0A507BTM1</accession>
<dbReference type="InterPro" id="IPR036322">
    <property type="entry name" value="WD40_repeat_dom_sf"/>
</dbReference>
<evidence type="ECO:0000256" key="4">
    <source>
        <dbReference type="ARBA" id="ARBA00048707"/>
    </source>
</evidence>
<dbReference type="GO" id="GO:0005829">
    <property type="term" value="C:cytosol"/>
    <property type="evidence" value="ECO:0007669"/>
    <property type="project" value="TreeGrafter"/>
</dbReference>
<organism evidence="7 8">
    <name type="scientific">Synchytrium microbalum</name>
    <dbReference type="NCBI Taxonomy" id="1806994"/>
    <lineage>
        <taxon>Eukaryota</taxon>
        <taxon>Fungi</taxon>
        <taxon>Fungi incertae sedis</taxon>
        <taxon>Chytridiomycota</taxon>
        <taxon>Chytridiomycota incertae sedis</taxon>
        <taxon>Chytridiomycetes</taxon>
        <taxon>Synchytriales</taxon>
        <taxon>Synchytriaceae</taxon>
        <taxon>Synchytrium</taxon>
    </lineage>
</organism>
<dbReference type="Gene3D" id="2.130.10.10">
    <property type="entry name" value="YVTN repeat-like/Quinoprotein amine dehydrogenase"/>
    <property type="match status" value="1"/>
</dbReference>
<keyword evidence="8" id="KW-1185">Reference proteome</keyword>
<dbReference type="InterPro" id="IPR002833">
    <property type="entry name" value="PTH2"/>
</dbReference>
<keyword evidence="5" id="KW-0853">WD repeat</keyword>
<dbReference type="EMBL" id="QEAO01000062">
    <property type="protein sequence ID" value="TPX30611.1"/>
    <property type="molecule type" value="Genomic_DNA"/>
</dbReference>
<keyword evidence="2" id="KW-0378">Hydrolase</keyword>
<dbReference type="InterPro" id="IPR023476">
    <property type="entry name" value="Pep_tRNA_hydro_II_dom_sf"/>
</dbReference>
<evidence type="ECO:0000313" key="8">
    <source>
        <dbReference type="Proteomes" id="UP000319731"/>
    </source>
</evidence>
<reference evidence="7 8" key="1">
    <citation type="journal article" date="2019" name="Sci. Rep.">
        <title>Comparative genomics of chytrid fungi reveal insights into the obligate biotrophic and pathogenic lifestyle of Synchytrium endobioticum.</title>
        <authorList>
            <person name="van de Vossenberg B.T.L.H."/>
            <person name="Warris S."/>
            <person name="Nguyen H.D.T."/>
            <person name="van Gent-Pelzer M.P.E."/>
            <person name="Joly D.L."/>
            <person name="van de Geest H.C."/>
            <person name="Bonants P.J.M."/>
            <person name="Smith D.S."/>
            <person name="Levesque C.A."/>
            <person name="van der Lee T.A.J."/>
        </authorList>
    </citation>
    <scope>NUCLEOTIDE SEQUENCE [LARGE SCALE GENOMIC DNA]</scope>
    <source>
        <strain evidence="7 8">JEL517</strain>
    </source>
</reference>
<feature type="repeat" description="WD" evidence="5">
    <location>
        <begin position="371"/>
        <end position="405"/>
    </location>
</feature>
<dbReference type="Pfam" id="PF01981">
    <property type="entry name" value="PTH2"/>
    <property type="match status" value="1"/>
</dbReference>
<dbReference type="Gene3D" id="3.40.1490.10">
    <property type="entry name" value="Bit1"/>
    <property type="match status" value="1"/>
</dbReference>
<comment type="similarity">
    <text evidence="3">Belongs to the PTH2 family.</text>
</comment>
<keyword evidence="6" id="KW-0812">Transmembrane</keyword>
<evidence type="ECO:0000256" key="3">
    <source>
        <dbReference type="ARBA" id="ARBA00038050"/>
    </source>
</evidence>
<feature type="transmembrane region" description="Helical" evidence="6">
    <location>
        <begin position="7"/>
        <end position="26"/>
    </location>
</feature>
<comment type="catalytic activity">
    <reaction evidence="4">
        <text>an N-acyl-L-alpha-aminoacyl-tRNA + H2O = an N-acyl-L-amino acid + a tRNA + H(+)</text>
        <dbReference type="Rhea" id="RHEA:54448"/>
        <dbReference type="Rhea" id="RHEA-COMP:10123"/>
        <dbReference type="Rhea" id="RHEA-COMP:13883"/>
        <dbReference type="ChEBI" id="CHEBI:15377"/>
        <dbReference type="ChEBI" id="CHEBI:15378"/>
        <dbReference type="ChEBI" id="CHEBI:59874"/>
        <dbReference type="ChEBI" id="CHEBI:78442"/>
        <dbReference type="ChEBI" id="CHEBI:138191"/>
        <dbReference type="EC" id="3.1.1.29"/>
    </reaction>
</comment>
<dbReference type="FunFam" id="3.40.1490.10:FF:000001">
    <property type="entry name" value="Peptidyl-tRNA hydrolase 2"/>
    <property type="match status" value="1"/>
</dbReference>
<dbReference type="GeneID" id="42007089"/>
<dbReference type="PANTHER" id="PTHR12649:SF11">
    <property type="entry name" value="PEPTIDYL-TRNA HYDROLASE 2, MITOCHONDRIAL"/>
    <property type="match status" value="1"/>
</dbReference>
<dbReference type="CDD" id="cd02430">
    <property type="entry name" value="PTH2"/>
    <property type="match status" value="1"/>
</dbReference>
<sequence length="511" mass="56188">METNFDVKTFILALVCILIGFIVGNLRGRQNGGGYQPVNPADIVDFDDEEEPKKGVDGLKMVLVIRKDLNMTKGKIAAQVGHATLANYKASQVASRDYLRRWEMQGQAKVCLKVDDEKELVNIMNAALSKNLVARVVRDAGRTQIAAGSRTVLAIGPAPISKTKFIARGPSHQARAFYRNEDFMPLISLNPSGDVAVAYGKEIDIYSLSVAQGNRKWCGRMSIHKDDLDVTSMSVSKTAVYTGDETGRLERYDLKYQSPNEAVLFATPAWSILTNHETGKHRITGILQHRDRLVTTGVDPKIRVYNPSDGSEVDALQVRTPEHKDRFTSLTTVPHTNYIAVGSTQWKANSSNSPLRLLTVTPSGLCLDKELFSHRTSVFGLSPAGSHMFASASFDGTAKLWDVRSPDPCIKTIEDADDYALFCISVDAGGRRLVFGTSHYGVIRLFDMRYLPESGNRVTRGARSVFIGGKRARSPVYSVQATDAHVYAAYANELIMVAWDGHPACQLGPET</sequence>
<dbReference type="SMART" id="SM00320">
    <property type="entry name" value="WD40"/>
    <property type="match status" value="4"/>
</dbReference>
<name>A0A507BTM1_9FUNG</name>
<dbReference type="NCBIfam" id="TIGR00283">
    <property type="entry name" value="arch_pth2"/>
    <property type="match status" value="1"/>
</dbReference>
<gene>
    <name evidence="7" type="ORF">SmJEL517_g05866</name>
</gene>
<dbReference type="OrthoDB" id="1733656at2759"/>
<evidence type="ECO:0000256" key="1">
    <source>
        <dbReference type="ARBA" id="ARBA00013260"/>
    </source>
</evidence>
<dbReference type="EC" id="3.1.1.29" evidence="1"/>
<dbReference type="PANTHER" id="PTHR12649">
    <property type="entry name" value="PEPTIDYL-TRNA HYDROLASE 2"/>
    <property type="match status" value="1"/>
</dbReference>
<dbReference type="InterPro" id="IPR015943">
    <property type="entry name" value="WD40/YVTN_repeat-like_dom_sf"/>
</dbReference>
<dbReference type="SUPFAM" id="SSF102462">
    <property type="entry name" value="Peptidyl-tRNA hydrolase II"/>
    <property type="match status" value="1"/>
</dbReference>
<evidence type="ECO:0000256" key="2">
    <source>
        <dbReference type="ARBA" id="ARBA00022801"/>
    </source>
</evidence>
<dbReference type="Pfam" id="PF00400">
    <property type="entry name" value="WD40"/>
    <property type="match status" value="1"/>
</dbReference>
<evidence type="ECO:0000256" key="6">
    <source>
        <dbReference type="SAM" id="Phobius"/>
    </source>
</evidence>
<dbReference type="PROSITE" id="PS50082">
    <property type="entry name" value="WD_REPEATS_2"/>
    <property type="match status" value="1"/>
</dbReference>
<protein>
    <recommendedName>
        <fullName evidence="1">peptidyl-tRNA hydrolase</fullName>
        <ecNumber evidence="1">3.1.1.29</ecNumber>
    </recommendedName>
</protein>
<keyword evidence="6" id="KW-1133">Transmembrane helix</keyword>
<evidence type="ECO:0000256" key="5">
    <source>
        <dbReference type="PROSITE-ProRule" id="PRU00221"/>
    </source>
</evidence>
<proteinExistence type="inferred from homology"/>
<dbReference type="AlphaFoldDB" id="A0A507BTM1"/>
<dbReference type="GO" id="GO:0004045">
    <property type="term" value="F:peptidyl-tRNA hydrolase activity"/>
    <property type="evidence" value="ECO:0007669"/>
    <property type="project" value="UniProtKB-EC"/>
</dbReference>
<dbReference type="STRING" id="1806994.A0A507BTM1"/>